<proteinExistence type="predicted"/>
<accession>L1JDU6</accession>
<dbReference type="PaxDb" id="55529-EKX46691"/>
<evidence type="ECO:0000313" key="2">
    <source>
        <dbReference type="EnsemblProtists" id="EKX46691"/>
    </source>
</evidence>
<reference evidence="3" key="2">
    <citation type="submission" date="2012-11" db="EMBL/GenBank/DDBJ databases">
        <authorList>
            <person name="Kuo A."/>
            <person name="Curtis B.A."/>
            <person name="Tanifuji G."/>
            <person name="Burki F."/>
            <person name="Gruber A."/>
            <person name="Irimia M."/>
            <person name="Maruyama S."/>
            <person name="Arias M.C."/>
            <person name="Ball S.G."/>
            <person name="Gile G.H."/>
            <person name="Hirakawa Y."/>
            <person name="Hopkins J.F."/>
            <person name="Rensing S.A."/>
            <person name="Schmutz J."/>
            <person name="Symeonidi A."/>
            <person name="Elias M."/>
            <person name="Eveleigh R.J."/>
            <person name="Herman E.K."/>
            <person name="Klute M.J."/>
            <person name="Nakayama T."/>
            <person name="Obornik M."/>
            <person name="Reyes-Prieto A."/>
            <person name="Armbrust E.V."/>
            <person name="Aves S.J."/>
            <person name="Beiko R.G."/>
            <person name="Coutinho P."/>
            <person name="Dacks J.B."/>
            <person name="Durnford D.G."/>
            <person name="Fast N.M."/>
            <person name="Green B.R."/>
            <person name="Grisdale C."/>
            <person name="Hempe F."/>
            <person name="Henrissat B."/>
            <person name="Hoppner M.P."/>
            <person name="Ishida K.-I."/>
            <person name="Kim E."/>
            <person name="Koreny L."/>
            <person name="Kroth P.G."/>
            <person name="Liu Y."/>
            <person name="Malik S.-B."/>
            <person name="Maier U.G."/>
            <person name="McRose D."/>
            <person name="Mock T."/>
            <person name="Neilson J.A."/>
            <person name="Onodera N.T."/>
            <person name="Poole A.M."/>
            <person name="Pritham E.J."/>
            <person name="Richards T.A."/>
            <person name="Rocap G."/>
            <person name="Roy S.W."/>
            <person name="Sarai C."/>
            <person name="Schaack S."/>
            <person name="Shirato S."/>
            <person name="Slamovits C.H."/>
            <person name="Spencer D.F."/>
            <person name="Suzuki S."/>
            <person name="Worden A.Z."/>
            <person name="Zauner S."/>
            <person name="Barry K."/>
            <person name="Bell C."/>
            <person name="Bharti A.K."/>
            <person name="Crow J.A."/>
            <person name="Grimwood J."/>
            <person name="Kramer R."/>
            <person name="Lindquist E."/>
            <person name="Lucas S."/>
            <person name="Salamov A."/>
            <person name="McFadden G.I."/>
            <person name="Lane C.E."/>
            <person name="Keeling P.J."/>
            <person name="Gray M.W."/>
            <person name="Grigoriev I.V."/>
            <person name="Archibald J.M."/>
        </authorList>
    </citation>
    <scope>NUCLEOTIDE SEQUENCE</scope>
    <source>
        <strain evidence="3">CCMP2712</strain>
    </source>
</reference>
<dbReference type="EMBL" id="JH992993">
    <property type="protein sequence ID" value="EKX46691.1"/>
    <property type="molecule type" value="Genomic_DNA"/>
</dbReference>
<reference evidence="2" key="3">
    <citation type="submission" date="2015-06" db="UniProtKB">
        <authorList>
            <consortium name="EnsemblProtists"/>
        </authorList>
    </citation>
    <scope>IDENTIFICATION</scope>
</reference>
<keyword evidence="3" id="KW-1185">Reference proteome</keyword>
<organism evidence="1">
    <name type="scientific">Guillardia theta (strain CCMP2712)</name>
    <name type="common">Cryptophyte</name>
    <dbReference type="NCBI Taxonomy" id="905079"/>
    <lineage>
        <taxon>Eukaryota</taxon>
        <taxon>Cryptophyceae</taxon>
        <taxon>Pyrenomonadales</taxon>
        <taxon>Geminigeraceae</taxon>
        <taxon>Guillardia</taxon>
    </lineage>
</organism>
<evidence type="ECO:0000313" key="1">
    <source>
        <dbReference type="EMBL" id="EKX46691.1"/>
    </source>
</evidence>
<dbReference type="Proteomes" id="UP000011087">
    <property type="component" value="Unassembled WGS sequence"/>
</dbReference>
<dbReference type="AlphaFoldDB" id="L1JDU6"/>
<dbReference type="GeneID" id="17303451"/>
<dbReference type="EnsemblProtists" id="EKX46691">
    <property type="protein sequence ID" value="EKX46691"/>
    <property type="gene ID" value="GUITHDRAFT_107473"/>
</dbReference>
<name>L1JDU6_GUITC</name>
<evidence type="ECO:0000313" key="3">
    <source>
        <dbReference type="Proteomes" id="UP000011087"/>
    </source>
</evidence>
<protein>
    <submittedName>
        <fullName evidence="1 2">Uncharacterized protein</fullName>
    </submittedName>
</protein>
<sequence length="69" mass="7851">MRASSSDVFLANSVMFETLSTFRKAYTSISFGATNFQNEKSSNKDVDKTDTTGWKIADQDMKRKFPSQR</sequence>
<reference evidence="1 3" key="1">
    <citation type="journal article" date="2012" name="Nature">
        <title>Algal genomes reveal evolutionary mosaicism and the fate of nucleomorphs.</title>
        <authorList>
            <consortium name="DOE Joint Genome Institute"/>
            <person name="Curtis B.A."/>
            <person name="Tanifuji G."/>
            <person name="Burki F."/>
            <person name="Gruber A."/>
            <person name="Irimia M."/>
            <person name="Maruyama S."/>
            <person name="Arias M.C."/>
            <person name="Ball S.G."/>
            <person name="Gile G.H."/>
            <person name="Hirakawa Y."/>
            <person name="Hopkins J.F."/>
            <person name="Kuo A."/>
            <person name="Rensing S.A."/>
            <person name="Schmutz J."/>
            <person name="Symeonidi A."/>
            <person name="Elias M."/>
            <person name="Eveleigh R.J."/>
            <person name="Herman E.K."/>
            <person name="Klute M.J."/>
            <person name="Nakayama T."/>
            <person name="Obornik M."/>
            <person name="Reyes-Prieto A."/>
            <person name="Armbrust E.V."/>
            <person name="Aves S.J."/>
            <person name="Beiko R.G."/>
            <person name="Coutinho P."/>
            <person name="Dacks J.B."/>
            <person name="Durnford D.G."/>
            <person name="Fast N.M."/>
            <person name="Green B.R."/>
            <person name="Grisdale C.J."/>
            <person name="Hempel F."/>
            <person name="Henrissat B."/>
            <person name="Hoppner M.P."/>
            <person name="Ishida K."/>
            <person name="Kim E."/>
            <person name="Koreny L."/>
            <person name="Kroth P.G."/>
            <person name="Liu Y."/>
            <person name="Malik S.B."/>
            <person name="Maier U.G."/>
            <person name="McRose D."/>
            <person name="Mock T."/>
            <person name="Neilson J.A."/>
            <person name="Onodera N.T."/>
            <person name="Poole A.M."/>
            <person name="Pritham E.J."/>
            <person name="Richards T.A."/>
            <person name="Rocap G."/>
            <person name="Roy S.W."/>
            <person name="Sarai C."/>
            <person name="Schaack S."/>
            <person name="Shirato S."/>
            <person name="Slamovits C.H."/>
            <person name="Spencer D.F."/>
            <person name="Suzuki S."/>
            <person name="Worden A.Z."/>
            <person name="Zauner S."/>
            <person name="Barry K."/>
            <person name="Bell C."/>
            <person name="Bharti A.K."/>
            <person name="Crow J.A."/>
            <person name="Grimwood J."/>
            <person name="Kramer R."/>
            <person name="Lindquist E."/>
            <person name="Lucas S."/>
            <person name="Salamov A."/>
            <person name="McFadden G.I."/>
            <person name="Lane C.E."/>
            <person name="Keeling P.J."/>
            <person name="Gray M.W."/>
            <person name="Grigoriev I.V."/>
            <person name="Archibald J.M."/>
        </authorList>
    </citation>
    <scope>NUCLEOTIDE SEQUENCE</scope>
    <source>
        <strain evidence="1 3">CCMP2712</strain>
    </source>
</reference>
<dbReference type="KEGG" id="gtt:GUITHDRAFT_107473"/>
<gene>
    <name evidence="1" type="ORF">GUITHDRAFT_107473</name>
</gene>
<dbReference type="RefSeq" id="XP_005833671.1">
    <property type="nucleotide sequence ID" value="XM_005833614.1"/>
</dbReference>
<dbReference type="HOGENOM" id="CLU_2781285_0_0_1"/>